<keyword evidence="3" id="KW-1185">Reference proteome</keyword>
<dbReference type="Proteomes" id="UP000698800">
    <property type="component" value="Unassembled WGS sequence"/>
</dbReference>
<evidence type="ECO:0000256" key="1">
    <source>
        <dbReference type="SAM" id="MobiDB-lite"/>
    </source>
</evidence>
<proteinExistence type="predicted"/>
<evidence type="ECO:0000313" key="2">
    <source>
        <dbReference type="EMBL" id="KAH0547530.1"/>
    </source>
</evidence>
<protein>
    <submittedName>
        <fullName evidence="2">Uncharacterized protein</fullName>
    </submittedName>
</protein>
<gene>
    <name evidence="2" type="ORF">FGG08_000255</name>
</gene>
<evidence type="ECO:0000313" key="3">
    <source>
        <dbReference type="Proteomes" id="UP000698800"/>
    </source>
</evidence>
<reference evidence="2" key="1">
    <citation type="submission" date="2021-03" db="EMBL/GenBank/DDBJ databases">
        <title>Comparative genomics and phylogenomic investigation of the class Geoglossomycetes provide insights into ecological specialization and systematics.</title>
        <authorList>
            <person name="Melie T."/>
            <person name="Pirro S."/>
            <person name="Miller A.N."/>
            <person name="Quandt A."/>
        </authorList>
    </citation>
    <scope>NUCLEOTIDE SEQUENCE</scope>
    <source>
        <strain evidence="2">GBOQ0MN5Z8</strain>
    </source>
</reference>
<dbReference type="AlphaFoldDB" id="A0A9P8L3X7"/>
<accession>A0A9P8L3X7</accession>
<organism evidence="2 3">
    <name type="scientific">Glutinoglossum americanum</name>
    <dbReference type="NCBI Taxonomy" id="1670608"/>
    <lineage>
        <taxon>Eukaryota</taxon>
        <taxon>Fungi</taxon>
        <taxon>Dikarya</taxon>
        <taxon>Ascomycota</taxon>
        <taxon>Pezizomycotina</taxon>
        <taxon>Geoglossomycetes</taxon>
        <taxon>Geoglossales</taxon>
        <taxon>Geoglossaceae</taxon>
        <taxon>Glutinoglossum</taxon>
    </lineage>
</organism>
<name>A0A9P8L3X7_9PEZI</name>
<sequence length="485" mass="54570">MEGYVFNLRRHIRQGRQVDSATCEHRHLDGLQFWKEQYDTLKCSEMELKKKVYALEKQNESLVEQIRALSQISEHPRKRRRKSDAEGIGQISGSRQHSGLGTAEVFETAFSTFSPIADVVPLIFHTQCLRRLMKSSNSDTSELSKTLIYASSAMAKVLYSIHAMIQGRKDQALAANTCRFRGANRIGPLTQEMKGQQIGEVFKSFFKVFKYLLKGLDIVASSEESSPQGNVIYSFVKLFADMMDCLSFKPMMECGPKRDLSVPAPKKTEDGAGAGGNPLLVTPHTEEIRVQLSKLLISMVGVLDPTRKGHAELYEGFHFVLFTRLGQKVSYFVFGEELANSSLDGLIKDSAKGKNLSEEQDEGSRQEEAWYLIWLLERVMGDLYDSNPACKLLGRTSDTPKGHECQSLLNEAKARIRSTFLRGIFGEDAEEFDGLKMPALSNGGRNDPVDNYWEESGSRICTPGFFVQEIWRLIGWQILAGEDLF</sequence>
<dbReference type="EMBL" id="JAGHQL010000003">
    <property type="protein sequence ID" value="KAH0547530.1"/>
    <property type="molecule type" value="Genomic_DNA"/>
</dbReference>
<comment type="caution">
    <text evidence="2">The sequence shown here is derived from an EMBL/GenBank/DDBJ whole genome shotgun (WGS) entry which is preliminary data.</text>
</comment>
<feature type="region of interest" description="Disordered" evidence="1">
    <location>
        <begin position="73"/>
        <end position="96"/>
    </location>
</feature>
<dbReference type="OrthoDB" id="202825at2759"/>